<organism evidence="2">
    <name type="scientific">Brassica napus</name>
    <name type="common">Rape</name>
    <dbReference type="NCBI Taxonomy" id="3708"/>
    <lineage>
        <taxon>Eukaryota</taxon>
        <taxon>Viridiplantae</taxon>
        <taxon>Streptophyta</taxon>
        <taxon>Embryophyta</taxon>
        <taxon>Tracheophyta</taxon>
        <taxon>Spermatophyta</taxon>
        <taxon>Magnoliopsida</taxon>
        <taxon>eudicotyledons</taxon>
        <taxon>Gunneridae</taxon>
        <taxon>Pentapetalae</taxon>
        <taxon>rosids</taxon>
        <taxon>malvids</taxon>
        <taxon>Brassicales</taxon>
        <taxon>Brassicaceae</taxon>
        <taxon>Brassiceae</taxon>
        <taxon>Brassica</taxon>
    </lineage>
</organism>
<name>A0A816MUA3_BRANA</name>
<dbReference type="Proteomes" id="UP001295469">
    <property type="component" value="Chromosome C07"/>
</dbReference>
<sequence length="195" mass="22051">MSVFFLCEPQHHLRLAQPRRTTHRFTENHTGALPLHTNLTTTAKLSHVSKSERINRNFEISSTIDPHRHQGEGFAQTSPLSSESFTRPPTRAKPRKPESATQGTRRLHPPGVEADNDGTVGASTFRKLSRRRKAEEAFTTRNLCRTTTHGDLPELGQGGRPEEVEKRPRGDELKRNDGPRRRHAHTRAGRLPDPK</sequence>
<protein>
    <submittedName>
        <fullName evidence="2">(rape) hypothetical protein</fullName>
    </submittedName>
</protein>
<evidence type="ECO:0000256" key="1">
    <source>
        <dbReference type="SAM" id="MobiDB-lite"/>
    </source>
</evidence>
<evidence type="ECO:0000313" key="2">
    <source>
        <dbReference type="EMBL" id="CAF2007897.1"/>
    </source>
</evidence>
<feature type="compositionally biased region" description="Polar residues" evidence="1">
    <location>
        <begin position="75"/>
        <end position="85"/>
    </location>
</feature>
<dbReference type="EMBL" id="HG994371">
    <property type="protein sequence ID" value="CAF2007897.1"/>
    <property type="molecule type" value="Genomic_DNA"/>
</dbReference>
<feature type="region of interest" description="Disordered" evidence="1">
    <location>
        <begin position="61"/>
        <end position="195"/>
    </location>
</feature>
<accession>A0A816MUA3</accession>
<dbReference type="AlphaFoldDB" id="A0A816MUA3"/>
<reference evidence="2" key="1">
    <citation type="submission" date="2021-01" db="EMBL/GenBank/DDBJ databases">
        <authorList>
            <consortium name="Genoscope - CEA"/>
            <person name="William W."/>
        </authorList>
    </citation>
    <scope>NUCLEOTIDE SEQUENCE</scope>
</reference>
<proteinExistence type="predicted"/>
<gene>
    <name evidence="2" type="ORF">DARMORV10_C07P37850.1</name>
</gene>
<feature type="compositionally biased region" description="Polar residues" evidence="1">
    <location>
        <begin position="139"/>
        <end position="149"/>
    </location>
</feature>
<feature type="compositionally biased region" description="Basic and acidic residues" evidence="1">
    <location>
        <begin position="160"/>
        <end position="179"/>
    </location>
</feature>